<proteinExistence type="predicted"/>
<feature type="transmembrane region" description="Helical" evidence="1">
    <location>
        <begin position="391"/>
        <end position="409"/>
    </location>
</feature>
<reference evidence="2 3" key="1">
    <citation type="journal article" date="2016" name="Nat. Commun.">
        <title>Thousands of microbial genomes shed light on interconnected biogeochemical processes in an aquifer system.</title>
        <authorList>
            <person name="Anantharaman K."/>
            <person name="Brown C.T."/>
            <person name="Hug L.A."/>
            <person name="Sharon I."/>
            <person name="Castelle C.J."/>
            <person name="Probst A.J."/>
            <person name="Thomas B.C."/>
            <person name="Singh A."/>
            <person name="Wilkins M.J."/>
            <person name="Karaoz U."/>
            <person name="Brodie E.L."/>
            <person name="Williams K.H."/>
            <person name="Hubbard S.S."/>
            <person name="Banfield J.F."/>
        </authorList>
    </citation>
    <scope>NUCLEOTIDE SEQUENCE [LARGE SCALE GENOMIC DNA]</scope>
</reference>
<feature type="transmembrane region" description="Helical" evidence="1">
    <location>
        <begin position="138"/>
        <end position="160"/>
    </location>
</feature>
<protein>
    <submittedName>
        <fullName evidence="2">Uncharacterized protein</fullName>
    </submittedName>
</protein>
<dbReference type="AlphaFoldDB" id="A0A1F7W8Y0"/>
<name>A0A1F7W8Y0_9BACT</name>
<dbReference type="Proteomes" id="UP000176501">
    <property type="component" value="Unassembled WGS sequence"/>
</dbReference>
<sequence length="477" mass="51358">MTGVHYSRKAMLYCSGMHKPFPPAPPLRKLIGPSFLILALGLGSGEVILWPYLAANHGLVLAWGALAGITFQYFVNMEIERYALVKGESVFVGIGKRWKGAPAWFILSTFVGFGLPGIIAASASVVASLLHVADMRFVAIPMLLVIGLILSAGHTVYGVMERLTKTVILLGVPFIFALAVIMATGADWVELGRGLVGFAGGGPLIPEGVALATFLAAFAYSGAGGNLNLTQSIYVKEKGYGMAAYSEKMAGLFTAMGASAKLRLAGQTFEDTPEARGAFKVWWRRVSVEHAVVFWFTGALSILTLMLLSYAATRGSDGNAQGIQFVLNEGTAIGGRLGPWAGLAFLAAVGVMLFQTQLGVMDSTSRIMAENLAVAYTRFTGKDEIRLSRTYFSFLWAQIAFGIILFLLGQTEPKTLLVLGACLNAVAMFVHIGLVARLNRSELPVAYQAPAWRRALLWGIFLFFGYFSAVVLWDQLL</sequence>
<keyword evidence="1" id="KW-0472">Membrane</keyword>
<gene>
    <name evidence="2" type="ORF">A2304_02830</name>
</gene>
<feature type="transmembrane region" description="Helical" evidence="1">
    <location>
        <begin position="292"/>
        <end position="313"/>
    </location>
</feature>
<feature type="transmembrane region" description="Helical" evidence="1">
    <location>
        <begin position="415"/>
        <end position="434"/>
    </location>
</feature>
<evidence type="ECO:0000313" key="2">
    <source>
        <dbReference type="EMBL" id="OGL99056.1"/>
    </source>
</evidence>
<keyword evidence="1" id="KW-0812">Transmembrane</keyword>
<comment type="caution">
    <text evidence="2">The sequence shown here is derived from an EMBL/GenBank/DDBJ whole genome shotgun (WGS) entry which is preliminary data.</text>
</comment>
<feature type="transmembrane region" description="Helical" evidence="1">
    <location>
        <begin position="209"/>
        <end position="229"/>
    </location>
</feature>
<feature type="transmembrane region" description="Helical" evidence="1">
    <location>
        <begin position="167"/>
        <end position="189"/>
    </location>
</feature>
<dbReference type="EMBL" id="MGFE01000011">
    <property type="protein sequence ID" value="OGL99056.1"/>
    <property type="molecule type" value="Genomic_DNA"/>
</dbReference>
<evidence type="ECO:0000313" key="3">
    <source>
        <dbReference type="Proteomes" id="UP000176501"/>
    </source>
</evidence>
<feature type="transmembrane region" description="Helical" evidence="1">
    <location>
        <begin position="55"/>
        <end position="75"/>
    </location>
</feature>
<feature type="transmembrane region" description="Helical" evidence="1">
    <location>
        <begin position="455"/>
        <end position="473"/>
    </location>
</feature>
<keyword evidence="1" id="KW-1133">Transmembrane helix</keyword>
<organism evidence="2 3">
    <name type="scientific">Candidatus Uhrbacteria bacterium RIFOXYB2_FULL_57_15</name>
    <dbReference type="NCBI Taxonomy" id="1802422"/>
    <lineage>
        <taxon>Bacteria</taxon>
        <taxon>Candidatus Uhriibacteriota</taxon>
    </lineage>
</organism>
<evidence type="ECO:0000256" key="1">
    <source>
        <dbReference type="SAM" id="Phobius"/>
    </source>
</evidence>
<accession>A0A1F7W8Y0</accession>
<dbReference type="NCBIfam" id="NF037982">
    <property type="entry name" value="Nramp_1"/>
    <property type="match status" value="1"/>
</dbReference>
<feature type="transmembrane region" description="Helical" evidence="1">
    <location>
        <begin position="333"/>
        <end position="354"/>
    </location>
</feature>
<feature type="transmembrane region" description="Helical" evidence="1">
    <location>
        <begin position="104"/>
        <end position="132"/>
    </location>
</feature>